<dbReference type="RefSeq" id="WP_154669733.1">
    <property type="nucleotide sequence ID" value="NZ_AP023420.1"/>
</dbReference>
<keyword evidence="2" id="KW-1185">Reference proteome</keyword>
<evidence type="ECO:0000313" key="2">
    <source>
        <dbReference type="Proteomes" id="UP000679848"/>
    </source>
</evidence>
<reference evidence="1" key="1">
    <citation type="submission" date="2020-09" db="EMBL/GenBank/DDBJ databases">
        <title>New species isolated from human feces.</title>
        <authorList>
            <person name="Kitahara M."/>
            <person name="Shigeno Y."/>
            <person name="Shime M."/>
            <person name="Matsumoto Y."/>
            <person name="Nakamura S."/>
            <person name="Motooka D."/>
            <person name="Fukuoka S."/>
            <person name="Nishikawa H."/>
            <person name="Benno Y."/>
        </authorList>
    </citation>
    <scope>NUCLEOTIDE SEQUENCE</scope>
    <source>
        <strain evidence="1">MM59</strain>
    </source>
</reference>
<organism evidence="1 2">
    <name type="scientific">Pusillibacter faecalis</name>
    <dbReference type="NCBI Taxonomy" id="2714358"/>
    <lineage>
        <taxon>Bacteria</taxon>
        <taxon>Bacillati</taxon>
        <taxon>Bacillota</taxon>
        <taxon>Clostridia</taxon>
        <taxon>Eubacteriales</taxon>
        <taxon>Oscillospiraceae</taxon>
        <taxon>Pusillibacter</taxon>
    </lineage>
</organism>
<gene>
    <name evidence="1" type="ORF">MM59RIKEN_05710</name>
</gene>
<accession>A0A810QAL1</accession>
<name>A0A810QAL1_9FIRM</name>
<protein>
    <submittedName>
        <fullName evidence="1">Uncharacterized protein</fullName>
    </submittedName>
</protein>
<proteinExistence type="predicted"/>
<sequence>MEKRTIWVKPSCFTPEIEMIIPIPEDRDAEEYIDEFLDTILCEDLKYNVEWDFSDGIS</sequence>
<dbReference type="EMBL" id="AP023420">
    <property type="protein sequence ID" value="BCK83252.1"/>
    <property type="molecule type" value="Genomic_DNA"/>
</dbReference>
<dbReference type="KEGG" id="pfaa:MM59RIKEN_05710"/>
<dbReference type="AlphaFoldDB" id="A0A810QAL1"/>
<dbReference type="Proteomes" id="UP000679848">
    <property type="component" value="Chromosome"/>
</dbReference>
<evidence type="ECO:0000313" key="1">
    <source>
        <dbReference type="EMBL" id="BCK83252.1"/>
    </source>
</evidence>
<dbReference type="GeneID" id="78200157"/>